<reference evidence="1 2" key="1">
    <citation type="journal article" date="2023" name="Plants (Basel)">
        <title>Bridging the Gap: Combining Genomics and Transcriptomics Approaches to Understand Stylosanthes scabra, an Orphan Legume from the Brazilian Caatinga.</title>
        <authorList>
            <person name="Ferreira-Neto J.R.C."/>
            <person name="da Silva M.D."/>
            <person name="Binneck E."/>
            <person name="de Melo N.F."/>
            <person name="da Silva R.H."/>
            <person name="de Melo A.L.T.M."/>
            <person name="Pandolfi V."/>
            <person name="Bustamante F.O."/>
            <person name="Brasileiro-Vidal A.C."/>
            <person name="Benko-Iseppon A.M."/>
        </authorList>
    </citation>
    <scope>NUCLEOTIDE SEQUENCE [LARGE SCALE GENOMIC DNA]</scope>
    <source>
        <tissue evidence="1">Leaves</tissue>
    </source>
</reference>
<keyword evidence="2" id="KW-1185">Reference proteome</keyword>
<gene>
    <name evidence="1" type="ORF">PIB30_071539</name>
</gene>
<proteinExistence type="predicted"/>
<dbReference type="Proteomes" id="UP001341840">
    <property type="component" value="Unassembled WGS sequence"/>
</dbReference>
<dbReference type="EMBL" id="JASCZI010121657">
    <property type="protein sequence ID" value="MED6162551.1"/>
    <property type="molecule type" value="Genomic_DNA"/>
</dbReference>
<organism evidence="1 2">
    <name type="scientific">Stylosanthes scabra</name>
    <dbReference type="NCBI Taxonomy" id="79078"/>
    <lineage>
        <taxon>Eukaryota</taxon>
        <taxon>Viridiplantae</taxon>
        <taxon>Streptophyta</taxon>
        <taxon>Embryophyta</taxon>
        <taxon>Tracheophyta</taxon>
        <taxon>Spermatophyta</taxon>
        <taxon>Magnoliopsida</taxon>
        <taxon>eudicotyledons</taxon>
        <taxon>Gunneridae</taxon>
        <taxon>Pentapetalae</taxon>
        <taxon>rosids</taxon>
        <taxon>fabids</taxon>
        <taxon>Fabales</taxon>
        <taxon>Fabaceae</taxon>
        <taxon>Papilionoideae</taxon>
        <taxon>50 kb inversion clade</taxon>
        <taxon>dalbergioids sensu lato</taxon>
        <taxon>Dalbergieae</taxon>
        <taxon>Pterocarpus clade</taxon>
        <taxon>Stylosanthes</taxon>
    </lineage>
</organism>
<feature type="non-terminal residue" evidence="1">
    <location>
        <position position="89"/>
    </location>
</feature>
<evidence type="ECO:0000313" key="1">
    <source>
        <dbReference type="EMBL" id="MED6162551.1"/>
    </source>
</evidence>
<comment type="caution">
    <text evidence="1">The sequence shown here is derived from an EMBL/GenBank/DDBJ whole genome shotgun (WGS) entry which is preliminary data.</text>
</comment>
<name>A0ABU6UR29_9FABA</name>
<protein>
    <submittedName>
        <fullName evidence="1">Uncharacterized protein</fullName>
    </submittedName>
</protein>
<accession>A0ABU6UR29</accession>
<sequence length="89" mass="10126">MDLPRLSSIISSSRFTKVLHPFRGNLSSPATIRTLNSPRSIQCNALTLVSDDDNSKNSQTQKTDRQIVTNYEPSIWRHGYIQSLNSEYK</sequence>
<evidence type="ECO:0000313" key="2">
    <source>
        <dbReference type="Proteomes" id="UP001341840"/>
    </source>
</evidence>